<dbReference type="GO" id="GO:0003677">
    <property type="term" value="F:DNA binding"/>
    <property type="evidence" value="ECO:0007669"/>
    <property type="project" value="UniProtKB-KW"/>
</dbReference>
<dbReference type="InterPro" id="IPR036388">
    <property type="entry name" value="WH-like_DNA-bd_sf"/>
</dbReference>
<comment type="similarity">
    <text evidence="1">Belongs to the sigma-70 factor family. ECF subfamily.</text>
</comment>
<evidence type="ECO:0000259" key="8">
    <source>
        <dbReference type="Pfam" id="PF08281"/>
    </source>
</evidence>
<feature type="compositionally biased region" description="Low complexity" evidence="6">
    <location>
        <begin position="18"/>
        <end position="28"/>
    </location>
</feature>
<keyword evidence="4" id="KW-0238">DNA-binding</keyword>
<feature type="region of interest" description="Disordered" evidence="6">
    <location>
        <begin position="1"/>
        <end position="59"/>
    </location>
</feature>
<evidence type="ECO:0000256" key="4">
    <source>
        <dbReference type="ARBA" id="ARBA00023125"/>
    </source>
</evidence>
<dbReference type="Gene3D" id="1.10.1740.10">
    <property type="match status" value="1"/>
</dbReference>
<evidence type="ECO:0000256" key="6">
    <source>
        <dbReference type="SAM" id="MobiDB-lite"/>
    </source>
</evidence>
<dbReference type="InterPro" id="IPR013324">
    <property type="entry name" value="RNA_pol_sigma_r3/r4-like"/>
</dbReference>
<dbReference type="Pfam" id="PF08281">
    <property type="entry name" value="Sigma70_r4_2"/>
    <property type="match status" value="1"/>
</dbReference>
<gene>
    <name evidence="9" type="ORF">OS125_07575</name>
    <name evidence="10" type="ORF">OS129_06225</name>
</gene>
<feature type="compositionally biased region" description="Basic residues" evidence="6">
    <location>
        <begin position="45"/>
        <end position="57"/>
    </location>
</feature>
<evidence type="ECO:0000256" key="2">
    <source>
        <dbReference type="ARBA" id="ARBA00023015"/>
    </source>
</evidence>
<dbReference type="NCBIfam" id="TIGR02937">
    <property type="entry name" value="sigma70-ECF"/>
    <property type="match status" value="1"/>
</dbReference>
<dbReference type="GO" id="GO:0006352">
    <property type="term" value="P:DNA-templated transcription initiation"/>
    <property type="evidence" value="ECO:0007669"/>
    <property type="project" value="InterPro"/>
</dbReference>
<dbReference type="Proteomes" id="UP001071478">
    <property type="component" value="Unassembled WGS sequence"/>
</dbReference>
<dbReference type="PANTHER" id="PTHR43133:SF50">
    <property type="entry name" value="ECF RNA POLYMERASE SIGMA FACTOR SIGM"/>
    <property type="match status" value="1"/>
</dbReference>
<keyword evidence="3" id="KW-0731">Sigma factor</keyword>
<evidence type="ECO:0000259" key="7">
    <source>
        <dbReference type="Pfam" id="PF04542"/>
    </source>
</evidence>
<dbReference type="InterPro" id="IPR039425">
    <property type="entry name" value="RNA_pol_sigma-70-like"/>
</dbReference>
<organism evidence="10 11">
    <name type="scientific">Corynebacterium pygosceleis</name>
    <dbReference type="NCBI Taxonomy" id="2800406"/>
    <lineage>
        <taxon>Bacteria</taxon>
        <taxon>Bacillati</taxon>
        <taxon>Actinomycetota</taxon>
        <taxon>Actinomycetes</taxon>
        <taxon>Mycobacteriales</taxon>
        <taxon>Corynebacteriaceae</taxon>
        <taxon>Corynebacterium</taxon>
    </lineage>
</organism>
<dbReference type="GO" id="GO:0016987">
    <property type="term" value="F:sigma factor activity"/>
    <property type="evidence" value="ECO:0007669"/>
    <property type="project" value="UniProtKB-KW"/>
</dbReference>
<reference evidence="10" key="1">
    <citation type="submission" date="2022-11" db="EMBL/GenBank/DDBJ databases">
        <title>Corynebacterium sp. isolated from Penguins.</title>
        <authorList>
            <person name="Sedlar K."/>
            <person name="Svec P."/>
        </authorList>
    </citation>
    <scope>NUCLEOTIDE SEQUENCE</scope>
    <source>
        <strain evidence="9">P7003</strain>
        <strain evidence="10">P7374</strain>
    </source>
</reference>
<feature type="domain" description="RNA polymerase sigma-70 region 2" evidence="7">
    <location>
        <begin position="80"/>
        <end position="143"/>
    </location>
</feature>
<evidence type="ECO:0000256" key="5">
    <source>
        <dbReference type="ARBA" id="ARBA00023163"/>
    </source>
</evidence>
<comment type="caution">
    <text evidence="10">The sequence shown here is derived from an EMBL/GenBank/DDBJ whole genome shotgun (WGS) entry which is preliminary data.</text>
</comment>
<dbReference type="SUPFAM" id="SSF88659">
    <property type="entry name" value="Sigma3 and sigma4 domains of RNA polymerase sigma factors"/>
    <property type="match status" value="1"/>
</dbReference>
<evidence type="ECO:0000313" key="11">
    <source>
        <dbReference type="Proteomes" id="UP001071478"/>
    </source>
</evidence>
<dbReference type="InterPro" id="IPR007627">
    <property type="entry name" value="RNA_pol_sigma70_r2"/>
</dbReference>
<evidence type="ECO:0000256" key="3">
    <source>
        <dbReference type="ARBA" id="ARBA00023082"/>
    </source>
</evidence>
<name>A0A9Q4GLL0_9CORY</name>
<dbReference type="SUPFAM" id="SSF88946">
    <property type="entry name" value="Sigma2 domain of RNA polymerase sigma factors"/>
    <property type="match status" value="1"/>
</dbReference>
<dbReference type="Proteomes" id="UP001081709">
    <property type="component" value="Unassembled WGS sequence"/>
</dbReference>
<dbReference type="AlphaFoldDB" id="A0A9Q4GLL0"/>
<dbReference type="EMBL" id="JAPMKV010000004">
    <property type="protein sequence ID" value="MCX7445105.1"/>
    <property type="molecule type" value="Genomic_DNA"/>
</dbReference>
<protein>
    <submittedName>
        <fullName evidence="10">Sigma-70 family RNA polymerase sigma factor</fullName>
    </submittedName>
</protein>
<dbReference type="InterPro" id="IPR013249">
    <property type="entry name" value="RNA_pol_sigma70_r4_t2"/>
</dbReference>
<evidence type="ECO:0000313" key="12">
    <source>
        <dbReference type="Proteomes" id="UP001081709"/>
    </source>
</evidence>
<sequence length="238" mass="26466">MGSNGTGDVPAPHPSSPSAPDGGPSPRRSGPPAPGSISGSTQRPLPRRRTRPRVRSHHNADDAHLVDAYIDGDDTAFAEIVRRHRLRLWRVARRYARSDDEADDIVQDALLRASRHLAKFRGDAALTTWLHRLVVNSGYDHLGTRFRRNESTTLDASDIAQRLLGTEEPFDQVDLEITLRDAVERLPEDQRQAILLVDLADLPLEEVATILEVRPGTVKSRRARARATLKALLTEVEH</sequence>
<keyword evidence="12" id="KW-1185">Reference proteome</keyword>
<dbReference type="Pfam" id="PF04542">
    <property type="entry name" value="Sigma70_r2"/>
    <property type="match status" value="1"/>
</dbReference>
<keyword evidence="5" id="KW-0804">Transcription</keyword>
<evidence type="ECO:0000256" key="1">
    <source>
        <dbReference type="ARBA" id="ARBA00010641"/>
    </source>
</evidence>
<dbReference type="CDD" id="cd06171">
    <property type="entry name" value="Sigma70_r4"/>
    <property type="match status" value="1"/>
</dbReference>
<dbReference type="Gene3D" id="1.10.10.10">
    <property type="entry name" value="Winged helix-like DNA-binding domain superfamily/Winged helix DNA-binding domain"/>
    <property type="match status" value="1"/>
</dbReference>
<dbReference type="InterPro" id="IPR013325">
    <property type="entry name" value="RNA_pol_sigma_r2"/>
</dbReference>
<proteinExistence type="inferred from homology"/>
<dbReference type="PANTHER" id="PTHR43133">
    <property type="entry name" value="RNA POLYMERASE ECF-TYPE SIGMA FACTO"/>
    <property type="match status" value="1"/>
</dbReference>
<dbReference type="EMBL" id="JAPMKU010000002">
    <property type="protein sequence ID" value="MCX7468470.1"/>
    <property type="molecule type" value="Genomic_DNA"/>
</dbReference>
<dbReference type="InterPro" id="IPR014284">
    <property type="entry name" value="RNA_pol_sigma-70_dom"/>
</dbReference>
<evidence type="ECO:0000313" key="9">
    <source>
        <dbReference type="EMBL" id="MCX7445105.1"/>
    </source>
</evidence>
<feature type="domain" description="RNA polymerase sigma factor 70 region 4 type 2" evidence="8">
    <location>
        <begin position="179"/>
        <end position="229"/>
    </location>
</feature>
<accession>A0A9Q4GLL0</accession>
<evidence type="ECO:0000313" key="10">
    <source>
        <dbReference type="EMBL" id="MCX7468470.1"/>
    </source>
</evidence>
<dbReference type="RefSeq" id="WP_200252787.1">
    <property type="nucleotide sequence ID" value="NZ_JAENIQ020000001.1"/>
</dbReference>
<keyword evidence="2" id="KW-0805">Transcription regulation</keyword>
<feature type="compositionally biased region" description="Low complexity" evidence="6">
    <location>
        <begin position="35"/>
        <end position="44"/>
    </location>
</feature>